<evidence type="ECO:0000256" key="1">
    <source>
        <dbReference type="SAM" id="MobiDB-lite"/>
    </source>
</evidence>
<dbReference type="AlphaFoldDB" id="A0AAU2V7W2"/>
<accession>A0AAU2V7W2</accession>
<feature type="region of interest" description="Disordered" evidence="1">
    <location>
        <begin position="1"/>
        <end position="46"/>
    </location>
</feature>
<evidence type="ECO:0000313" key="2">
    <source>
        <dbReference type="EMBL" id="WTW63201.1"/>
    </source>
</evidence>
<proteinExistence type="predicted"/>
<sequence>MSGNGKAPDPDPQEPPEPVKPSDNGHQDKDIGGPPIKDPPSPGHPG</sequence>
<protein>
    <submittedName>
        <fullName evidence="2">Uncharacterized protein</fullName>
    </submittedName>
</protein>
<organism evidence="2">
    <name type="scientific">Streptomyces sp. NBC_00003</name>
    <dbReference type="NCBI Taxonomy" id="2903608"/>
    <lineage>
        <taxon>Bacteria</taxon>
        <taxon>Bacillati</taxon>
        <taxon>Actinomycetota</taxon>
        <taxon>Actinomycetes</taxon>
        <taxon>Kitasatosporales</taxon>
        <taxon>Streptomycetaceae</taxon>
        <taxon>Streptomyces</taxon>
    </lineage>
</organism>
<feature type="compositionally biased region" description="Pro residues" evidence="1">
    <location>
        <begin position="36"/>
        <end position="46"/>
    </location>
</feature>
<gene>
    <name evidence="2" type="ORF">OG549_22520</name>
</gene>
<reference evidence="2" key="1">
    <citation type="submission" date="2022-10" db="EMBL/GenBank/DDBJ databases">
        <title>The complete genomes of actinobacterial strains from the NBC collection.</title>
        <authorList>
            <person name="Joergensen T.S."/>
            <person name="Alvarez Arevalo M."/>
            <person name="Sterndorff E.B."/>
            <person name="Faurdal D."/>
            <person name="Vuksanovic O."/>
            <person name="Mourched A.-S."/>
            <person name="Charusanti P."/>
            <person name="Shaw S."/>
            <person name="Blin K."/>
            <person name="Weber T."/>
        </authorList>
    </citation>
    <scope>NUCLEOTIDE SEQUENCE</scope>
    <source>
        <strain evidence="2">NBC_00003</strain>
    </source>
</reference>
<dbReference type="EMBL" id="CP108318">
    <property type="protein sequence ID" value="WTW63201.1"/>
    <property type="molecule type" value="Genomic_DNA"/>
</dbReference>
<name>A0AAU2V7W2_9ACTN</name>